<sequence>MGRSSKLTGECYISTSLSSGDNLPQSSPSHSTFVKEQWICWATGDMFWLPPEYHPSCTAVYGSVVALRHSSGLLLFLEFAF</sequence>
<organism evidence="1 2">
    <name type="scientific">Zopfia rhizophila CBS 207.26</name>
    <dbReference type="NCBI Taxonomy" id="1314779"/>
    <lineage>
        <taxon>Eukaryota</taxon>
        <taxon>Fungi</taxon>
        <taxon>Dikarya</taxon>
        <taxon>Ascomycota</taxon>
        <taxon>Pezizomycotina</taxon>
        <taxon>Dothideomycetes</taxon>
        <taxon>Dothideomycetes incertae sedis</taxon>
        <taxon>Zopfiaceae</taxon>
        <taxon>Zopfia</taxon>
    </lineage>
</organism>
<accession>A0A6A6EMS2</accession>
<proteinExistence type="predicted"/>
<dbReference type="AlphaFoldDB" id="A0A6A6EMS2"/>
<protein>
    <submittedName>
        <fullName evidence="1">Uncharacterized protein</fullName>
    </submittedName>
</protein>
<evidence type="ECO:0000313" key="2">
    <source>
        <dbReference type="Proteomes" id="UP000800200"/>
    </source>
</evidence>
<dbReference type="EMBL" id="ML994617">
    <property type="protein sequence ID" value="KAF2191226.1"/>
    <property type="molecule type" value="Genomic_DNA"/>
</dbReference>
<keyword evidence="2" id="KW-1185">Reference proteome</keyword>
<dbReference type="OrthoDB" id="3939805at2759"/>
<name>A0A6A6EMS2_9PEZI</name>
<gene>
    <name evidence="1" type="ORF">K469DRAFT_366766</name>
</gene>
<evidence type="ECO:0000313" key="1">
    <source>
        <dbReference type="EMBL" id="KAF2191226.1"/>
    </source>
</evidence>
<reference evidence="1" key="1">
    <citation type="journal article" date="2020" name="Stud. Mycol.">
        <title>101 Dothideomycetes genomes: a test case for predicting lifestyles and emergence of pathogens.</title>
        <authorList>
            <person name="Haridas S."/>
            <person name="Albert R."/>
            <person name="Binder M."/>
            <person name="Bloem J."/>
            <person name="Labutti K."/>
            <person name="Salamov A."/>
            <person name="Andreopoulos B."/>
            <person name="Baker S."/>
            <person name="Barry K."/>
            <person name="Bills G."/>
            <person name="Bluhm B."/>
            <person name="Cannon C."/>
            <person name="Castanera R."/>
            <person name="Culley D."/>
            <person name="Daum C."/>
            <person name="Ezra D."/>
            <person name="Gonzalez J."/>
            <person name="Henrissat B."/>
            <person name="Kuo A."/>
            <person name="Liang C."/>
            <person name="Lipzen A."/>
            <person name="Lutzoni F."/>
            <person name="Magnuson J."/>
            <person name="Mondo S."/>
            <person name="Nolan M."/>
            <person name="Ohm R."/>
            <person name="Pangilinan J."/>
            <person name="Park H.-J."/>
            <person name="Ramirez L."/>
            <person name="Alfaro M."/>
            <person name="Sun H."/>
            <person name="Tritt A."/>
            <person name="Yoshinaga Y."/>
            <person name="Zwiers L.-H."/>
            <person name="Turgeon B."/>
            <person name="Goodwin S."/>
            <person name="Spatafora J."/>
            <person name="Crous P."/>
            <person name="Grigoriev I."/>
        </authorList>
    </citation>
    <scope>NUCLEOTIDE SEQUENCE</scope>
    <source>
        <strain evidence="1">CBS 207.26</strain>
    </source>
</reference>
<dbReference type="Proteomes" id="UP000800200">
    <property type="component" value="Unassembled WGS sequence"/>
</dbReference>